<evidence type="ECO:0000313" key="4">
    <source>
        <dbReference type="Proteomes" id="UP001500418"/>
    </source>
</evidence>
<keyword evidence="4" id="KW-1185">Reference proteome</keyword>
<dbReference type="Proteomes" id="UP001500418">
    <property type="component" value="Unassembled WGS sequence"/>
</dbReference>
<evidence type="ECO:0000256" key="1">
    <source>
        <dbReference type="SAM" id="MobiDB-lite"/>
    </source>
</evidence>
<feature type="region of interest" description="Disordered" evidence="1">
    <location>
        <begin position="217"/>
        <end position="273"/>
    </location>
</feature>
<dbReference type="InterPro" id="IPR036086">
    <property type="entry name" value="ParB/Sulfiredoxin_sf"/>
</dbReference>
<dbReference type="SUPFAM" id="SSF110849">
    <property type="entry name" value="ParB/Sulfiredoxin"/>
    <property type="match status" value="1"/>
</dbReference>
<name>A0ABN1RBP0_9ACTN</name>
<evidence type="ECO:0000259" key="2">
    <source>
        <dbReference type="SMART" id="SM00470"/>
    </source>
</evidence>
<reference evidence="3 4" key="1">
    <citation type="journal article" date="2019" name="Int. J. Syst. Evol. Microbiol.">
        <title>The Global Catalogue of Microorganisms (GCM) 10K type strain sequencing project: providing services to taxonomists for standard genome sequencing and annotation.</title>
        <authorList>
            <consortium name="The Broad Institute Genomics Platform"/>
            <consortium name="The Broad Institute Genome Sequencing Center for Infectious Disease"/>
            <person name="Wu L."/>
            <person name="Ma J."/>
        </authorList>
    </citation>
    <scope>NUCLEOTIDE SEQUENCE [LARGE SCALE GENOMIC DNA]</scope>
    <source>
        <strain evidence="3 4">JCM 11444</strain>
    </source>
</reference>
<protein>
    <submittedName>
        <fullName evidence="3">ParB N-terminal domain-containing protein</fullName>
    </submittedName>
</protein>
<feature type="compositionally biased region" description="Basic and acidic residues" evidence="1">
    <location>
        <begin position="228"/>
        <end position="237"/>
    </location>
</feature>
<dbReference type="InterPro" id="IPR003115">
    <property type="entry name" value="ParB_N"/>
</dbReference>
<proteinExistence type="predicted"/>
<dbReference type="EMBL" id="BAAAID010000085">
    <property type="protein sequence ID" value="GAA0954546.1"/>
    <property type="molecule type" value="Genomic_DNA"/>
</dbReference>
<organism evidence="3 4">
    <name type="scientific">Streptomyces rhizosphaericus</name>
    <dbReference type="NCBI Taxonomy" id="114699"/>
    <lineage>
        <taxon>Bacteria</taxon>
        <taxon>Bacillati</taxon>
        <taxon>Actinomycetota</taxon>
        <taxon>Actinomycetes</taxon>
        <taxon>Kitasatosporales</taxon>
        <taxon>Streptomycetaceae</taxon>
        <taxon>Streptomyces</taxon>
        <taxon>Streptomyces violaceusniger group</taxon>
    </lineage>
</organism>
<feature type="domain" description="ParB-like N-terminal" evidence="2">
    <location>
        <begin position="20"/>
        <end position="104"/>
    </location>
</feature>
<comment type="caution">
    <text evidence="3">The sequence shown here is derived from an EMBL/GenBank/DDBJ whole genome shotgun (WGS) entry which is preliminary data.</text>
</comment>
<evidence type="ECO:0000313" key="3">
    <source>
        <dbReference type="EMBL" id="GAA0954546.1"/>
    </source>
</evidence>
<dbReference type="SMART" id="SM00470">
    <property type="entry name" value="ParB"/>
    <property type="match status" value="1"/>
</dbReference>
<gene>
    <name evidence="3" type="ORF">GCM10009575_082020</name>
</gene>
<sequence length="345" mass="37442">MLEALPGPATRTDQEARRTRSVPIGTLVISDSPRIAGENAEHIRVLAESDLAWPPITVHRPTMRVVDGVHRVRAALLRGEERIEAAFVDGTVEEAFVLAVRLNTRHGMPLSRADRTAAATRLVESRPRWSNRRIAEIVGVSPTTVATLRDRSTGRTGQSNVRAGRDGRVRPLGAGAAEGRRRAVRVIRSRPDASLREIAAEAGVAVATARDVRQRLRVGEDPVPPRLRAAEVRDSGRGEASPAAGTPSAGDGKPAVTLPPEPAAHASARSLRKDPSLRFSEAGRTLLRLWSAHALDADQWQVLADSVPTHRLSDATWAARRCAEQWLCFARGMEERAALVRDRAS</sequence>
<feature type="region of interest" description="Disordered" evidence="1">
    <location>
        <begin position="150"/>
        <end position="176"/>
    </location>
</feature>
<accession>A0ABN1RBP0</accession>